<evidence type="ECO:0000313" key="2">
    <source>
        <dbReference type="Proteomes" id="UP000886885"/>
    </source>
</evidence>
<proteinExistence type="predicted"/>
<name>A0A8X8CLK4_POPTO</name>
<gene>
    <name evidence="1" type="ORF">POTOM_038724</name>
</gene>
<sequence>MKDSIKKQNADANGRGLSLGGAIFVQLSLSDTFESISMGWFRAGCRVARVPIRKTVPGWIIFDRKASHALEESDFSQYNL</sequence>
<dbReference type="EMBL" id="JAAWWB010000020">
    <property type="protein sequence ID" value="KAG6758379.1"/>
    <property type="molecule type" value="Genomic_DNA"/>
</dbReference>
<organism evidence="1 2">
    <name type="scientific">Populus tomentosa</name>
    <name type="common">Chinese white poplar</name>
    <dbReference type="NCBI Taxonomy" id="118781"/>
    <lineage>
        <taxon>Eukaryota</taxon>
        <taxon>Viridiplantae</taxon>
        <taxon>Streptophyta</taxon>
        <taxon>Embryophyta</taxon>
        <taxon>Tracheophyta</taxon>
        <taxon>Spermatophyta</taxon>
        <taxon>Magnoliopsida</taxon>
        <taxon>eudicotyledons</taxon>
        <taxon>Gunneridae</taxon>
        <taxon>Pentapetalae</taxon>
        <taxon>rosids</taxon>
        <taxon>fabids</taxon>
        <taxon>Malpighiales</taxon>
        <taxon>Salicaceae</taxon>
        <taxon>Saliceae</taxon>
        <taxon>Populus</taxon>
    </lineage>
</organism>
<comment type="caution">
    <text evidence="1">The sequence shown here is derived from an EMBL/GenBank/DDBJ whole genome shotgun (WGS) entry which is preliminary data.</text>
</comment>
<evidence type="ECO:0000313" key="1">
    <source>
        <dbReference type="EMBL" id="KAG6758379.1"/>
    </source>
</evidence>
<accession>A0A8X8CLK4</accession>
<keyword evidence="2" id="KW-1185">Reference proteome</keyword>
<reference evidence="1" key="1">
    <citation type="journal article" date="2020" name="bioRxiv">
        <title>Hybrid origin of Populus tomentosa Carr. identified through genome sequencing and phylogenomic analysis.</title>
        <authorList>
            <person name="An X."/>
            <person name="Gao K."/>
            <person name="Chen Z."/>
            <person name="Li J."/>
            <person name="Yang X."/>
            <person name="Yang X."/>
            <person name="Zhou J."/>
            <person name="Guo T."/>
            <person name="Zhao T."/>
            <person name="Huang S."/>
            <person name="Miao D."/>
            <person name="Khan W.U."/>
            <person name="Rao P."/>
            <person name="Ye M."/>
            <person name="Lei B."/>
            <person name="Liao W."/>
            <person name="Wang J."/>
            <person name="Ji L."/>
            <person name="Li Y."/>
            <person name="Guo B."/>
            <person name="Mustafa N.S."/>
            <person name="Li S."/>
            <person name="Yun Q."/>
            <person name="Keller S.R."/>
            <person name="Mao J."/>
            <person name="Zhang R."/>
            <person name="Strauss S.H."/>
        </authorList>
    </citation>
    <scope>NUCLEOTIDE SEQUENCE</scope>
    <source>
        <strain evidence="1">GM15</strain>
        <tissue evidence="1">Leaf</tissue>
    </source>
</reference>
<dbReference type="Proteomes" id="UP000886885">
    <property type="component" value="Chromosome 10D"/>
</dbReference>
<protein>
    <submittedName>
        <fullName evidence="1">Uncharacterized protein</fullName>
    </submittedName>
</protein>
<dbReference type="AlphaFoldDB" id="A0A8X8CLK4"/>